<comment type="caution">
    <text evidence="1">The sequence shown here is derived from an EMBL/GenBank/DDBJ whole genome shotgun (WGS) entry which is preliminary data.</text>
</comment>
<dbReference type="Proteomes" id="UP001055879">
    <property type="component" value="Linkage Group LG01"/>
</dbReference>
<name>A0ACB9FPY1_ARCLA</name>
<accession>A0ACB9FPY1</accession>
<reference evidence="2" key="1">
    <citation type="journal article" date="2022" name="Mol. Ecol. Resour.">
        <title>The genomes of chicory, endive, great burdock and yacon provide insights into Asteraceae palaeo-polyploidization history and plant inulin production.</title>
        <authorList>
            <person name="Fan W."/>
            <person name="Wang S."/>
            <person name="Wang H."/>
            <person name="Wang A."/>
            <person name="Jiang F."/>
            <person name="Liu H."/>
            <person name="Zhao H."/>
            <person name="Xu D."/>
            <person name="Zhang Y."/>
        </authorList>
    </citation>
    <scope>NUCLEOTIDE SEQUENCE [LARGE SCALE GENOMIC DNA]</scope>
    <source>
        <strain evidence="2">cv. Niubang</strain>
    </source>
</reference>
<dbReference type="EMBL" id="CM042047">
    <property type="protein sequence ID" value="KAI3772781.1"/>
    <property type="molecule type" value="Genomic_DNA"/>
</dbReference>
<proteinExistence type="predicted"/>
<keyword evidence="2" id="KW-1185">Reference proteome</keyword>
<protein>
    <submittedName>
        <fullName evidence="1">Uncharacterized protein</fullName>
    </submittedName>
</protein>
<sequence>MNSKLPEEINIDILSRTSLKTFDAMCCTSKEISKLKYDPYFLHLYKQRNNIVSGFLVQHINGFHEFAPSHDSTPLDLGFLSPDDRILAASEKGIIVFESPHWQKLYHVCKPATNQVFELPNPNRTENLTEKVAIMVVGSNPFRYKILRLSQPNPSFSQQWDGRYTTYCCEIFDSATLSWRLLEDTKLPYDVFVTISSQPITVGGSIYLLLTNNDVLNFDFYSEKWTVIRLQIPTRFDILKLVKYEGNLALVCKPPNGGWEIWVINGTMNHSSSWKKTFVFNKKERMFLNSFYDSDTSVLVDFNTLVFYKFKKGDDSMSNKVVLSDMIATTFAFRSDFEPIDLTS</sequence>
<reference evidence="1 2" key="2">
    <citation type="journal article" date="2022" name="Mol. Ecol. Resour.">
        <title>The genomes of chicory, endive, great burdock and yacon provide insights into Asteraceae paleo-polyploidization history and plant inulin production.</title>
        <authorList>
            <person name="Fan W."/>
            <person name="Wang S."/>
            <person name="Wang H."/>
            <person name="Wang A."/>
            <person name="Jiang F."/>
            <person name="Liu H."/>
            <person name="Zhao H."/>
            <person name="Xu D."/>
            <person name="Zhang Y."/>
        </authorList>
    </citation>
    <scope>NUCLEOTIDE SEQUENCE [LARGE SCALE GENOMIC DNA]</scope>
    <source>
        <strain evidence="2">cv. Niubang</strain>
    </source>
</reference>
<evidence type="ECO:0000313" key="2">
    <source>
        <dbReference type="Proteomes" id="UP001055879"/>
    </source>
</evidence>
<organism evidence="1 2">
    <name type="scientific">Arctium lappa</name>
    <name type="common">Greater burdock</name>
    <name type="synonym">Lappa major</name>
    <dbReference type="NCBI Taxonomy" id="4217"/>
    <lineage>
        <taxon>Eukaryota</taxon>
        <taxon>Viridiplantae</taxon>
        <taxon>Streptophyta</taxon>
        <taxon>Embryophyta</taxon>
        <taxon>Tracheophyta</taxon>
        <taxon>Spermatophyta</taxon>
        <taxon>Magnoliopsida</taxon>
        <taxon>eudicotyledons</taxon>
        <taxon>Gunneridae</taxon>
        <taxon>Pentapetalae</taxon>
        <taxon>asterids</taxon>
        <taxon>campanulids</taxon>
        <taxon>Asterales</taxon>
        <taxon>Asteraceae</taxon>
        <taxon>Carduoideae</taxon>
        <taxon>Cardueae</taxon>
        <taxon>Arctiinae</taxon>
        <taxon>Arctium</taxon>
    </lineage>
</organism>
<evidence type="ECO:0000313" key="1">
    <source>
        <dbReference type="EMBL" id="KAI3772781.1"/>
    </source>
</evidence>
<gene>
    <name evidence="1" type="ORF">L6452_03974</name>
</gene>